<evidence type="ECO:0000313" key="3">
    <source>
        <dbReference type="EMBL" id="ECQ3833644.1"/>
    </source>
</evidence>
<dbReference type="AlphaFoldDB" id="A0A5T8XCW6"/>
<evidence type="ECO:0000313" key="2">
    <source>
        <dbReference type="EMBL" id="EBN8328198.1"/>
    </source>
</evidence>
<protein>
    <submittedName>
        <fullName evidence="2">DUF2442 domain-containing protein</fullName>
    </submittedName>
</protein>
<dbReference type="Pfam" id="PF10387">
    <property type="entry name" value="DUF2442"/>
    <property type="match status" value="1"/>
</dbReference>
<dbReference type="EMBL" id="AAGBOZ010000025">
    <property type="protein sequence ID" value="EBM1207436.1"/>
    <property type="molecule type" value="Genomic_DNA"/>
</dbReference>
<evidence type="ECO:0000313" key="1">
    <source>
        <dbReference type="EMBL" id="EBM1207436.1"/>
    </source>
</evidence>
<dbReference type="InterPro" id="IPR018841">
    <property type="entry name" value="DUF2442"/>
</dbReference>
<comment type="caution">
    <text evidence="2">The sequence shown here is derived from an EMBL/GenBank/DDBJ whole genome shotgun (WGS) entry which is preliminary data.</text>
</comment>
<proteinExistence type="predicted"/>
<dbReference type="Proteomes" id="UP000839921">
    <property type="component" value="Unassembled WGS sequence"/>
</dbReference>
<dbReference type="Gene3D" id="3.30.2020.40">
    <property type="entry name" value="Uncharacterised protein PF10387, DUF2442"/>
    <property type="match status" value="1"/>
</dbReference>
<organism evidence="2">
    <name type="scientific">Salmonella enterica</name>
    <name type="common">Salmonella choleraesuis</name>
    <dbReference type="NCBI Taxonomy" id="28901"/>
    <lineage>
        <taxon>Bacteria</taxon>
        <taxon>Pseudomonadati</taxon>
        <taxon>Pseudomonadota</taxon>
        <taxon>Gammaproteobacteria</taxon>
        <taxon>Enterobacterales</taxon>
        <taxon>Enterobacteriaceae</taxon>
        <taxon>Salmonella</taxon>
    </lineage>
</organism>
<name>A0A5T8XCW6_SALER</name>
<accession>A0A5T8XCW6</accession>
<dbReference type="EMBL" id="AAKARM010000014">
    <property type="protein sequence ID" value="ECQ3833644.1"/>
    <property type="molecule type" value="Genomic_DNA"/>
</dbReference>
<gene>
    <name evidence="2" type="ORF">D1D78_12825</name>
    <name evidence="1" type="ORF">DT651_18380</name>
    <name evidence="3" type="ORF">F0A54_15870</name>
</gene>
<dbReference type="EMBL" id="AAGGXJ010000007">
    <property type="protein sequence ID" value="EBN8328198.1"/>
    <property type="molecule type" value="Genomic_DNA"/>
</dbReference>
<sequence length="361" mass="41283">MNWHLYSLSTEKLQTMVIAQHGKIGDAIPALDVFRSGIKTAYTMYWESRLTSLHRVVVTRNRYAQLVEYVIKGHNETFKLYSGIEATLSQRSKLLREIVDETSIVNVDDVLTARAQRLSNCNRQAMAIIQRVAALQDIVSWIRSNHAPESTIMGLAEEYERAVLLGKLTCGEIFTLYADSAAAMNCLKVLSEQVEGATEEERQTITEPLREEINWRSFQRSLISATKEHCLSPQLIVLQHMLERANVERNRSNSVFTASVKQSDRIKMTLLSEPRCALEFPVSVSFENTMVWVELADGRIVGAPLKWFPKLREAGRLEREQYQMTPVSLIWRTLDTQIHMDDLFDGDNNPLYLIDDTDQTN</sequence>
<reference evidence="2" key="1">
    <citation type="submission" date="2018-08" db="EMBL/GenBank/DDBJ databases">
        <authorList>
            <consortium name="PulseNet: The National Subtyping Network for Foodborne Disease Surveillance"/>
            <person name="Tarr C.L."/>
            <person name="Trees E."/>
            <person name="Katz L.S."/>
            <person name="Carleton-Romer H.A."/>
            <person name="Stroika S."/>
            <person name="Kucerova Z."/>
            <person name="Roache K.F."/>
            <person name="Sabol A.L."/>
            <person name="Besser J."/>
            <person name="Gerner-Smidt P."/>
        </authorList>
    </citation>
    <scope>NUCLEOTIDE SEQUENCE</scope>
    <source>
        <strain evidence="1">PNUSAS046051</strain>
        <strain evidence="2">PNUSAS051236</strain>
        <strain evidence="3">PNUSAS094705</strain>
    </source>
</reference>